<dbReference type="EMBL" id="JAUSVK010000001">
    <property type="protein sequence ID" value="MDQ0395452.1"/>
    <property type="molecule type" value="Genomic_DNA"/>
</dbReference>
<evidence type="ECO:0000256" key="1">
    <source>
        <dbReference type="SAM" id="MobiDB-lite"/>
    </source>
</evidence>
<protein>
    <submittedName>
        <fullName evidence="2">Uncharacterized protein YidB (DUF937 family)</fullName>
    </submittedName>
</protein>
<dbReference type="InterPro" id="IPR027405">
    <property type="entry name" value="YidB-like"/>
</dbReference>
<gene>
    <name evidence="2" type="ORF">J3R73_005244</name>
</gene>
<keyword evidence="3" id="KW-1185">Reference proteome</keyword>
<reference evidence="2 3" key="1">
    <citation type="submission" date="2023-07" db="EMBL/GenBank/DDBJ databases">
        <title>Genomic Encyclopedia of Type Strains, Phase IV (KMG-IV): sequencing the most valuable type-strain genomes for metagenomic binning, comparative biology and taxonomic classification.</title>
        <authorList>
            <person name="Goeker M."/>
        </authorList>
    </citation>
    <scope>NUCLEOTIDE SEQUENCE [LARGE SCALE GENOMIC DNA]</scope>
    <source>
        <strain evidence="2 3">DSM 5896</strain>
    </source>
</reference>
<dbReference type="SUPFAM" id="SSF140804">
    <property type="entry name" value="YidB-like"/>
    <property type="match status" value="1"/>
</dbReference>
<feature type="compositionally biased region" description="Pro residues" evidence="1">
    <location>
        <begin position="42"/>
        <end position="56"/>
    </location>
</feature>
<evidence type="ECO:0000313" key="3">
    <source>
        <dbReference type="Proteomes" id="UP001237448"/>
    </source>
</evidence>
<sequence length="155" mass="15606">MGFFDDALNKAAPGGNLAKPLIIAAGALLLAKYLHGNDGAPAPAPAPAPASPPVPQPSAADQGGGLLGGLGGLLERFQQAGHGNVIDSWIGNGQNAPIQPGTLGQVLGSQTISDLAQKAGINEQDLLNQLAQNLPNIIHNLTPNGRLPTPNEVGQ</sequence>
<dbReference type="Pfam" id="PF20159">
    <property type="entry name" value="YidB"/>
    <property type="match status" value="1"/>
</dbReference>
<dbReference type="Proteomes" id="UP001237448">
    <property type="component" value="Unassembled WGS sequence"/>
</dbReference>
<accession>A0ABU0FLG3</accession>
<name>A0ABU0FLG3_9HYPH</name>
<evidence type="ECO:0000313" key="2">
    <source>
        <dbReference type="EMBL" id="MDQ0395452.1"/>
    </source>
</evidence>
<dbReference type="RefSeq" id="WP_307434165.1">
    <property type="nucleotide sequence ID" value="NZ_JAUSVK010000001.1"/>
</dbReference>
<dbReference type="InterPro" id="IPR045372">
    <property type="entry name" value="YidB"/>
</dbReference>
<comment type="caution">
    <text evidence="2">The sequence shown here is derived from an EMBL/GenBank/DDBJ whole genome shotgun (WGS) entry which is preliminary data.</text>
</comment>
<dbReference type="Gene3D" id="1.10.10.690">
    <property type="entry name" value="YidB-like"/>
    <property type="match status" value="1"/>
</dbReference>
<feature type="region of interest" description="Disordered" evidence="1">
    <location>
        <begin position="41"/>
        <end position="67"/>
    </location>
</feature>
<proteinExistence type="predicted"/>
<organism evidence="2 3">
    <name type="scientific">Labrys monachus</name>
    <dbReference type="NCBI Taxonomy" id="217067"/>
    <lineage>
        <taxon>Bacteria</taxon>
        <taxon>Pseudomonadati</taxon>
        <taxon>Pseudomonadota</taxon>
        <taxon>Alphaproteobacteria</taxon>
        <taxon>Hyphomicrobiales</taxon>
        <taxon>Xanthobacteraceae</taxon>
        <taxon>Labrys</taxon>
    </lineage>
</organism>